<proteinExistence type="predicted"/>
<sequence>MGSKQAKNSKEKSSELNFPSNFVNPYNNYYYPNMQYYNNPSYPQLQPNAVQAQPQFYPNYSIPTTTQFQNYKPPVQQIVPAKFQNQPRVMNQDLYPPKTSSIDGSFGLSCSSSTIPSISSQNSNKMPSGSYNYTSVHQ</sequence>
<keyword evidence="3" id="KW-1185">Reference proteome</keyword>
<evidence type="ECO:0000313" key="3">
    <source>
        <dbReference type="Proteomes" id="UP000276133"/>
    </source>
</evidence>
<evidence type="ECO:0000256" key="1">
    <source>
        <dbReference type="SAM" id="MobiDB-lite"/>
    </source>
</evidence>
<accession>A0A3M7R3S6</accession>
<gene>
    <name evidence="2" type="ORF">BpHYR1_008000</name>
</gene>
<feature type="region of interest" description="Disordered" evidence="1">
    <location>
        <begin position="110"/>
        <end position="138"/>
    </location>
</feature>
<organism evidence="2 3">
    <name type="scientific">Brachionus plicatilis</name>
    <name type="common">Marine rotifer</name>
    <name type="synonym">Brachionus muelleri</name>
    <dbReference type="NCBI Taxonomy" id="10195"/>
    <lineage>
        <taxon>Eukaryota</taxon>
        <taxon>Metazoa</taxon>
        <taxon>Spiralia</taxon>
        <taxon>Gnathifera</taxon>
        <taxon>Rotifera</taxon>
        <taxon>Eurotatoria</taxon>
        <taxon>Monogononta</taxon>
        <taxon>Pseudotrocha</taxon>
        <taxon>Ploima</taxon>
        <taxon>Brachionidae</taxon>
        <taxon>Brachionus</taxon>
    </lineage>
</organism>
<comment type="caution">
    <text evidence="2">The sequence shown here is derived from an EMBL/GenBank/DDBJ whole genome shotgun (WGS) entry which is preliminary data.</text>
</comment>
<dbReference type="Proteomes" id="UP000276133">
    <property type="component" value="Unassembled WGS sequence"/>
</dbReference>
<feature type="compositionally biased region" description="Polar residues" evidence="1">
    <location>
        <begin position="124"/>
        <end position="138"/>
    </location>
</feature>
<name>A0A3M7R3S6_BRAPC</name>
<dbReference type="EMBL" id="REGN01004317">
    <property type="protein sequence ID" value="RNA18041.1"/>
    <property type="molecule type" value="Genomic_DNA"/>
</dbReference>
<protein>
    <submittedName>
        <fullName evidence="2">Uncharacterized protein</fullName>
    </submittedName>
</protein>
<reference evidence="2 3" key="1">
    <citation type="journal article" date="2018" name="Sci. Rep.">
        <title>Genomic signatures of local adaptation to the degree of environmental predictability in rotifers.</title>
        <authorList>
            <person name="Franch-Gras L."/>
            <person name="Hahn C."/>
            <person name="Garcia-Roger E.M."/>
            <person name="Carmona M.J."/>
            <person name="Serra M."/>
            <person name="Gomez A."/>
        </authorList>
    </citation>
    <scope>NUCLEOTIDE SEQUENCE [LARGE SCALE GENOMIC DNA]</scope>
    <source>
        <strain evidence="2">HYR1</strain>
    </source>
</reference>
<evidence type="ECO:0000313" key="2">
    <source>
        <dbReference type="EMBL" id="RNA18041.1"/>
    </source>
</evidence>
<dbReference type="AlphaFoldDB" id="A0A3M7R3S6"/>
<feature type="compositionally biased region" description="Low complexity" evidence="1">
    <location>
        <begin position="110"/>
        <end position="123"/>
    </location>
</feature>